<accession>A0AAD8LGS8</accession>
<dbReference type="InterPro" id="IPR032675">
    <property type="entry name" value="LRR_dom_sf"/>
</dbReference>
<name>A0AAD8LGS8_TARER</name>
<evidence type="ECO:0000256" key="1">
    <source>
        <dbReference type="SAM" id="Phobius"/>
    </source>
</evidence>
<organism evidence="3 4">
    <name type="scientific">Tagetes erecta</name>
    <name type="common">African marigold</name>
    <dbReference type="NCBI Taxonomy" id="13708"/>
    <lineage>
        <taxon>Eukaryota</taxon>
        <taxon>Viridiplantae</taxon>
        <taxon>Streptophyta</taxon>
        <taxon>Embryophyta</taxon>
        <taxon>Tracheophyta</taxon>
        <taxon>Spermatophyta</taxon>
        <taxon>Magnoliopsida</taxon>
        <taxon>eudicotyledons</taxon>
        <taxon>Gunneridae</taxon>
        <taxon>Pentapetalae</taxon>
        <taxon>asterids</taxon>
        <taxon>campanulids</taxon>
        <taxon>Asterales</taxon>
        <taxon>Asteraceae</taxon>
        <taxon>Asteroideae</taxon>
        <taxon>Heliantheae alliance</taxon>
        <taxon>Tageteae</taxon>
        <taxon>Tagetes</taxon>
    </lineage>
</organism>
<dbReference type="AlphaFoldDB" id="A0AAD8LGS8"/>
<dbReference type="PANTHER" id="PTHR34145:SF28">
    <property type="entry name" value="F-BOX DOMAIN-CONTAINING PROTEIN"/>
    <property type="match status" value="1"/>
</dbReference>
<comment type="caution">
    <text evidence="3">The sequence shown here is derived from an EMBL/GenBank/DDBJ whole genome shotgun (WGS) entry which is preliminary data.</text>
</comment>
<dbReference type="Gene3D" id="3.80.10.10">
    <property type="entry name" value="Ribonuclease Inhibitor"/>
    <property type="match status" value="1"/>
</dbReference>
<gene>
    <name evidence="3" type="ORF">QVD17_06373</name>
</gene>
<feature type="transmembrane region" description="Helical" evidence="1">
    <location>
        <begin position="542"/>
        <end position="560"/>
    </location>
</feature>
<dbReference type="Proteomes" id="UP001229421">
    <property type="component" value="Unassembled WGS sequence"/>
</dbReference>
<dbReference type="Pfam" id="PF24758">
    <property type="entry name" value="LRR_At5g56370"/>
    <property type="match status" value="1"/>
</dbReference>
<dbReference type="SUPFAM" id="SSF52047">
    <property type="entry name" value="RNI-like"/>
    <property type="match status" value="1"/>
</dbReference>
<protein>
    <recommendedName>
        <fullName evidence="2">F-box/LRR-repeat protein 15/At3g58940/PEG3-like LRR domain-containing protein</fullName>
    </recommendedName>
</protein>
<keyword evidence="4" id="KW-1185">Reference proteome</keyword>
<dbReference type="PANTHER" id="PTHR34145">
    <property type="entry name" value="OS02G0105600 PROTEIN"/>
    <property type="match status" value="1"/>
</dbReference>
<dbReference type="InterPro" id="IPR053772">
    <property type="entry name" value="At1g61320/At1g61330-like"/>
</dbReference>
<keyword evidence="1" id="KW-0812">Transmembrane</keyword>
<dbReference type="EMBL" id="JAUHHV010000001">
    <property type="protein sequence ID" value="KAK1440544.1"/>
    <property type="molecule type" value="Genomic_DNA"/>
</dbReference>
<dbReference type="SUPFAM" id="SSF52058">
    <property type="entry name" value="L domain-like"/>
    <property type="match status" value="1"/>
</dbReference>
<sequence length="608" mass="68793">METLATTEIEEDMDRISHLPEFIIHRIISLIGLWDWIGGGKEHHSQLLRMSVLSKKWFNLTASFPNLIFRIDHLKDVSRQNCFKYVDSAPAAHTFKLTTTIREPAELDIVNRCVELVLNKGVRVLSIDIPSVLGVQRYRLPYILSTVSMLKSLTINGCYLPSSFMVDAVQFKSLIRLKLQNVPLDDEVVKYLTTSCPLLQVLEIRSCDGFKTFCVIGHQNLQHVTIACNTQVERIHIEAPNLSYLWVAESVERRTSHILNLASCKKLTKVTYFGDLLPNSNSGFLSNFPFVETLTLDTKCNNLKLSSHSLRTLVLLSDYSLEDIEFRTPNLDSMSSARYRFTMQPSVVSDATHLKASMHCNPFGYIDAAWFQKLRQFLDKKNGLEVLNLHIRTTRNLENRDLEKLKAIELPPYELEHVQLQLDTQEESSAHRTFVDAVLWCCRPRSLILKSSSPLTDFEEQSDIVKFTHEKLLEQEDQSCTKIQIVPLSSCETQIHSIDLKSLSKALPGRTEWTYKLVTRSVLVSPCLTRYGPPHTLFPSSFPLHLVALGIVLATTSTLSASSLTRTLPIKIAPLIIIITTAITPGFLIPATGHHLNHRCLICLCSGN</sequence>
<keyword evidence="1" id="KW-1133">Transmembrane helix</keyword>
<evidence type="ECO:0000313" key="3">
    <source>
        <dbReference type="EMBL" id="KAK1440544.1"/>
    </source>
</evidence>
<dbReference type="InterPro" id="IPR055411">
    <property type="entry name" value="LRR_FXL15/At3g58940/PEG3-like"/>
</dbReference>
<keyword evidence="1" id="KW-0472">Membrane</keyword>
<proteinExistence type="predicted"/>
<evidence type="ECO:0000259" key="2">
    <source>
        <dbReference type="Pfam" id="PF24758"/>
    </source>
</evidence>
<feature type="domain" description="F-box/LRR-repeat protein 15/At3g58940/PEG3-like LRR" evidence="2">
    <location>
        <begin position="112"/>
        <end position="272"/>
    </location>
</feature>
<evidence type="ECO:0000313" key="4">
    <source>
        <dbReference type="Proteomes" id="UP001229421"/>
    </source>
</evidence>
<reference evidence="3" key="1">
    <citation type="journal article" date="2023" name="bioRxiv">
        <title>Improved chromosome-level genome assembly for marigold (Tagetes erecta).</title>
        <authorList>
            <person name="Jiang F."/>
            <person name="Yuan L."/>
            <person name="Wang S."/>
            <person name="Wang H."/>
            <person name="Xu D."/>
            <person name="Wang A."/>
            <person name="Fan W."/>
        </authorList>
    </citation>
    <scope>NUCLEOTIDE SEQUENCE</scope>
    <source>
        <strain evidence="3">WSJ</strain>
        <tissue evidence="3">Leaf</tissue>
    </source>
</reference>
<feature type="transmembrane region" description="Helical" evidence="1">
    <location>
        <begin position="572"/>
        <end position="589"/>
    </location>
</feature>